<evidence type="ECO:0000313" key="3">
    <source>
        <dbReference type="EMBL" id="MBK1785315.1"/>
    </source>
</evidence>
<organism evidence="3 4">
    <name type="scientific">Prauserella cavernicola</name>
    <dbReference type="NCBI Taxonomy" id="2800127"/>
    <lineage>
        <taxon>Bacteria</taxon>
        <taxon>Bacillati</taxon>
        <taxon>Actinomycetota</taxon>
        <taxon>Actinomycetes</taxon>
        <taxon>Pseudonocardiales</taxon>
        <taxon>Pseudonocardiaceae</taxon>
        <taxon>Prauserella</taxon>
    </lineage>
</organism>
<feature type="compositionally biased region" description="Basic and acidic residues" evidence="1">
    <location>
        <begin position="81"/>
        <end position="110"/>
    </location>
</feature>
<evidence type="ECO:0000256" key="1">
    <source>
        <dbReference type="SAM" id="MobiDB-lite"/>
    </source>
</evidence>
<dbReference type="RefSeq" id="WP_200319398.1">
    <property type="nucleotide sequence ID" value="NZ_JAENJH010000003.1"/>
</dbReference>
<name>A0A934QRN5_9PSEU</name>
<sequence>MLWLFGQIWVWLLVSFALGAGLTALLLGGRRRRREPSARSAAPRPTAAEQTGNLPVTGALPAVRRPDRHAEPEPEEGSLPSRRDWHTRNEWPDEQDARDAMEQERTGRGG</sequence>
<comment type="caution">
    <text evidence="3">The sequence shown here is derived from an EMBL/GenBank/DDBJ whole genome shotgun (WGS) entry which is preliminary data.</text>
</comment>
<keyword evidence="2" id="KW-1133">Transmembrane helix</keyword>
<reference evidence="3" key="1">
    <citation type="submission" date="2020-12" db="EMBL/GenBank/DDBJ databases">
        <title>Prauserella sp. ASG 168, a novel actinomycete isolated from cave rock.</title>
        <authorList>
            <person name="Suriyachadkun C."/>
        </authorList>
    </citation>
    <scope>NUCLEOTIDE SEQUENCE</scope>
    <source>
        <strain evidence="3">ASG 168</strain>
    </source>
</reference>
<keyword evidence="2" id="KW-0472">Membrane</keyword>
<feature type="compositionally biased region" description="Low complexity" evidence="1">
    <location>
        <begin position="38"/>
        <end position="49"/>
    </location>
</feature>
<keyword evidence="2" id="KW-0812">Transmembrane</keyword>
<dbReference type="AlphaFoldDB" id="A0A934QRN5"/>
<dbReference type="Proteomes" id="UP000635245">
    <property type="component" value="Unassembled WGS sequence"/>
</dbReference>
<proteinExistence type="predicted"/>
<protein>
    <recommendedName>
        <fullName evidence="5">LapA family protein</fullName>
    </recommendedName>
</protein>
<feature type="region of interest" description="Disordered" evidence="1">
    <location>
        <begin position="29"/>
        <end position="110"/>
    </location>
</feature>
<evidence type="ECO:0000313" key="4">
    <source>
        <dbReference type="Proteomes" id="UP000635245"/>
    </source>
</evidence>
<gene>
    <name evidence="3" type="ORF">JHE00_13355</name>
</gene>
<feature type="transmembrane region" description="Helical" evidence="2">
    <location>
        <begin position="6"/>
        <end position="27"/>
    </location>
</feature>
<evidence type="ECO:0008006" key="5">
    <source>
        <dbReference type="Google" id="ProtNLM"/>
    </source>
</evidence>
<accession>A0A934QRN5</accession>
<keyword evidence="4" id="KW-1185">Reference proteome</keyword>
<evidence type="ECO:0000256" key="2">
    <source>
        <dbReference type="SAM" id="Phobius"/>
    </source>
</evidence>
<dbReference type="EMBL" id="JAENJH010000003">
    <property type="protein sequence ID" value="MBK1785315.1"/>
    <property type="molecule type" value="Genomic_DNA"/>
</dbReference>